<keyword evidence="1" id="KW-0472">Membrane</keyword>
<evidence type="ECO:0000256" key="1">
    <source>
        <dbReference type="SAM" id="Phobius"/>
    </source>
</evidence>
<feature type="transmembrane region" description="Helical" evidence="1">
    <location>
        <begin position="100"/>
        <end position="124"/>
    </location>
</feature>
<dbReference type="AlphaFoldDB" id="A0A915HML3"/>
<organism evidence="2 3">
    <name type="scientific">Romanomermis culicivorax</name>
    <name type="common">Nematode worm</name>
    <dbReference type="NCBI Taxonomy" id="13658"/>
    <lineage>
        <taxon>Eukaryota</taxon>
        <taxon>Metazoa</taxon>
        <taxon>Ecdysozoa</taxon>
        <taxon>Nematoda</taxon>
        <taxon>Enoplea</taxon>
        <taxon>Dorylaimia</taxon>
        <taxon>Mermithida</taxon>
        <taxon>Mermithoidea</taxon>
        <taxon>Mermithidae</taxon>
        <taxon>Romanomermis</taxon>
    </lineage>
</organism>
<protein>
    <submittedName>
        <fullName evidence="3">Uncharacterized protein</fullName>
    </submittedName>
</protein>
<keyword evidence="1" id="KW-0812">Transmembrane</keyword>
<reference evidence="3" key="1">
    <citation type="submission" date="2022-11" db="UniProtKB">
        <authorList>
            <consortium name="WormBaseParasite"/>
        </authorList>
    </citation>
    <scope>IDENTIFICATION</scope>
</reference>
<keyword evidence="1" id="KW-1133">Transmembrane helix</keyword>
<evidence type="ECO:0000313" key="3">
    <source>
        <dbReference type="WBParaSite" id="nRc.2.0.1.t03198-RA"/>
    </source>
</evidence>
<proteinExistence type="predicted"/>
<dbReference type="Proteomes" id="UP000887565">
    <property type="component" value="Unplaced"/>
</dbReference>
<accession>A0A915HML3</accession>
<evidence type="ECO:0000313" key="2">
    <source>
        <dbReference type="Proteomes" id="UP000887565"/>
    </source>
</evidence>
<dbReference type="WBParaSite" id="nRc.2.0.1.t03198-RA">
    <property type="protein sequence ID" value="nRc.2.0.1.t03198-RA"/>
    <property type="gene ID" value="nRc.2.0.1.g03198"/>
</dbReference>
<sequence>MQECTNYYLSSYCATGPCLVPLDKSFKYRNRCLCPLPTKICSCSHAQWSGIEIKDGHLKFTNPCVYGLDSDRQSCQNRTIIDENLVESPRAVDVWVKSSWVVLVMLLAAAFMITVSACCLRIAYKKYTRSEL</sequence>
<name>A0A915HML3_ROMCU</name>
<keyword evidence="2" id="KW-1185">Reference proteome</keyword>